<dbReference type="AlphaFoldDB" id="G4TIK1"/>
<reference evidence="2 3" key="1">
    <citation type="journal article" date="2011" name="PLoS Pathog.">
        <title>Endophytic Life Strategies Decoded by Genome and Transcriptome Analyses of the Mutualistic Root Symbiont Piriformospora indica.</title>
        <authorList>
            <person name="Zuccaro A."/>
            <person name="Lahrmann U."/>
            <person name="Guldener U."/>
            <person name="Langen G."/>
            <person name="Pfiffi S."/>
            <person name="Biedenkopf D."/>
            <person name="Wong P."/>
            <person name="Samans B."/>
            <person name="Grimm C."/>
            <person name="Basiewicz M."/>
            <person name="Murat C."/>
            <person name="Martin F."/>
            <person name="Kogel K.H."/>
        </authorList>
    </citation>
    <scope>NUCLEOTIDE SEQUENCE [LARGE SCALE GENOMIC DNA]</scope>
    <source>
        <strain evidence="2 3">DSM 11827</strain>
    </source>
</reference>
<accession>G4TIK1</accession>
<feature type="compositionally biased region" description="Polar residues" evidence="1">
    <location>
        <begin position="81"/>
        <end position="92"/>
    </location>
</feature>
<name>G4TIK1_SERID</name>
<feature type="compositionally biased region" description="Polar residues" evidence="1">
    <location>
        <begin position="101"/>
        <end position="110"/>
    </location>
</feature>
<evidence type="ECO:0000256" key="1">
    <source>
        <dbReference type="SAM" id="MobiDB-lite"/>
    </source>
</evidence>
<feature type="region of interest" description="Disordered" evidence="1">
    <location>
        <begin position="76"/>
        <end position="110"/>
    </location>
</feature>
<sequence>MSIRLVMSSDSLHNTTFSCDNMGIHYDVSKEDKAISIYRWDNRFNQKILVGQIQFHLIGNDQVCIGQHGEWRKRRDILTTEGGSSMSRSASPPINRRTDFDPQSANISWE</sequence>
<dbReference type="EMBL" id="CAFZ01000107">
    <property type="protein sequence ID" value="CCA71145.1"/>
    <property type="molecule type" value="Genomic_DNA"/>
</dbReference>
<dbReference type="OrthoDB" id="2798132at2759"/>
<dbReference type="InParanoid" id="G4TIK1"/>
<dbReference type="HOGENOM" id="CLU_2172017_0_0_1"/>
<organism evidence="2 3">
    <name type="scientific">Serendipita indica (strain DSM 11827)</name>
    <name type="common">Root endophyte fungus</name>
    <name type="synonym">Piriformospora indica</name>
    <dbReference type="NCBI Taxonomy" id="1109443"/>
    <lineage>
        <taxon>Eukaryota</taxon>
        <taxon>Fungi</taxon>
        <taxon>Dikarya</taxon>
        <taxon>Basidiomycota</taxon>
        <taxon>Agaricomycotina</taxon>
        <taxon>Agaricomycetes</taxon>
        <taxon>Sebacinales</taxon>
        <taxon>Serendipitaceae</taxon>
        <taxon>Serendipita</taxon>
    </lineage>
</organism>
<keyword evidence="3" id="KW-1185">Reference proteome</keyword>
<evidence type="ECO:0000313" key="3">
    <source>
        <dbReference type="Proteomes" id="UP000007148"/>
    </source>
</evidence>
<gene>
    <name evidence="2" type="ORF">PIIN_05080</name>
</gene>
<evidence type="ECO:0000313" key="2">
    <source>
        <dbReference type="EMBL" id="CCA71145.1"/>
    </source>
</evidence>
<protein>
    <submittedName>
        <fullName evidence="2">Uncharacterized protein</fullName>
    </submittedName>
</protein>
<proteinExistence type="predicted"/>
<comment type="caution">
    <text evidence="2">The sequence shown here is derived from an EMBL/GenBank/DDBJ whole genome shotgun (WGS) entry which is preliminary data.</text>
</comment>
<dbReference type="Proteomes" id="UP000007148">
    <property type="component" value="Unassembled WGS sequence"/>
</dbReference>